<evidence type="ECO:0000313" key="2">
    <source>
        <dbReference type="EMBL" id="NOH17268.1"/>
    </source>
</evidence>
<reference evidence="2 3" key="1">
    <citation type="submission" date="2020-05" db="EMBL/GenBank/DDBJ databases">
        <title>Draft genome sequence of Clostridium cochlearium strain AGROS13 isolated from a sheep dairy farm in New Zealand.</title>
        <authorList>
            <person name="Gupta T.B."/>
            <person name="Jauregui R."/>
            <person name="Risson A.N."/>
            <person name="Brightwell G."/>
            <person name="Maclean P."/>
        </authorList>
    </citation>
    <scope>NUCLEOTIDE SEQUENCE [LARGE SCALE GENOMIC DNA]</scope>
    <source>
        <strain evidence="2 3">AGROS13</strain>
    </source>
</reference>
<proteinExistence type="predicted"/>
<dbReference type="EMBL" id="JABFIF010000044">
    <property type="protein sequence ID" value="NOH17268.1"/>
    <property type="molecule type" value="Genomic_DNA"/>
</dbReference>
<dbReference type="RefSeq" id="WP_171304078.1">
    <property type="nucleotide sequence ID" value="NZ_JABFIF010000044.1"/>
</dbReference>
<keyword evidence="1" id="KW-0472">Membrane</keyword>
<feature type="transmembrane region" description="Helical" evidence="1">
    <location>
        <begin position="64"/>
        <end position="83"/>
    </location>
</feature>
<dbReference type="AlphaFoldDB" id="A0A7Y4DEZ5"/>
<keyword evidence="1" id="KW-0812">Transmembrane</keyword>
<accession>A0A7Y4DEZ5</accession>
<name>A0A7Y4DEZ5_CLOCO</name>
<protein>
    <submittedName>
        <fullName evidence="2">Uncharacterized protein</fullName>
    </submittedName>
</protein>
<evidence type="ECO:0000313" key="3">
    <source>
        <dbReference type="Proteomes" id="UP000528432"/>
    </source>
</evidence>
<feature type="transmembrane region" description="Helical" evidence="1">
    <location>
        <begin position="95"/>
        <end position="116"/>
    </location>
</feature>
<organism evidence="2 3">
    <name type="scientific">Clostridium cochlearium</name>
    <dbReference type="NCBI Taxonomy" id="1494"/>
    <lineage>
        <taxon>Bacteria</taxon>
        <taxon>Bacillati</taxon>
        <taxon>Bacillota</taxon>
        <taxon>Clostridia</taxon>
        <taxon>Eubacteriales</taxon>
        <taxon>Clostridiaceae</taxon>
        <taxon>Clostridium</taxon>
    </lineage>
</organism>
<evidence type="ECO:0000256" key="1">
    <source>
        <dbReference type="SAM" id="Phobius"/>
    </source>
</evidence>
<gene>
    <name evidence="2" type="ORF">HMJ28_12935</name>
</gene>
<feature type="transmembrane region" description="Helical" evidence="1">
    <location>
        <begin position="9"/>
        <end position="27"/>
    </location>
</feature>
<feature type="transmembrane region" description="Helical" evidence="1">
    <location>
        <begin position="33"/>
        <end position="52"/>
    </location>
</feature>
<comment type="caution">
    <text evidence="2">The sequence shown here is derived from an EMBL/GenBank/DDBJ whole genome shotgun (WGS) entry which is preliminary data.</text>
</comment>
<keyword evidence="1" id="KW-1133">Transmembrane helix</keyword>
<sequence>MNKIDKHKFIITLIFFIMSALNFYGLLNIQPYGVFGLTFGALLICISTCFEGNLNVKSINIWKIIKNLFYFGGWIFIVITVYLKENLTLKEFMMAFNGNTLMLLSLSFTFLSLMVSDWNQKNQKEKNANERKRIDDLIKIQDEKQKELDKLIEKIKREKTGED</sequence>
<dbReference type="Proteomes" id="UP000528432">
    <property type="component" value="Unassembled WGS sequence"/>
</dbReference>